<dbReference type="AlphaFoldDB" id="A0AAV3YWP1"/>
<keyword evidence="2" id="KW-1185">Reference proteome</keyword>
<reference evidence="1 2" key="1">
    <citation type="journal article" date="2021" name="Elife">
        <title>Chloroplast acquisition without the gene transfer in kleptoplastic sea slugs, Plakobranchus ocellatus.</title>
        <authorList>
            <person name="Maeda T."/>
            <person name="Takahashi S."/>
            <person name="Yoshida T."/>
            <person name="Shimamura S."/>
            <person name="Takaki Y."/>
            <person name="Nagai Y."/>
            <person name="Toyoda A."/>
            <person name="Suzuki Y."/>
            <person name="Arimoto A."/>
            <person name="Ishii H."/>
            <person name="Satoh N."/>
            <person name="Nishiyama T."/>
            <person name="Hasebe M."/>
            <person name="Maruyama T."/>
            <person name="Minagawa J."/>
            <person name="Obokata J."/>
            <person name="Shigenobu S."/>
        </authorList>
    </citation>
    <scope>NUCLEOTIDE SEQUENCE [LARGE SCALE GENOMIC DNA]</scope>
</reference>
<evidence type="ECO:0000313" key="1">
    <source>
        <dbReference type="EMBL" id="GFN87634.1"/>
    </source>
</evidence>
<dbReference type="InterPro" id="IPR012337">
    <property type="entry name" value="RNaseH-like_sf"/>
</dbReference>
<evidence type="ECO:0000313" key="2">
    <source>
        <dbReference type="Proteomes" id="UP000735302"/>
    </source>
</evidence>
<dbReference type="Proteomes" id="UP000735302">
    <property type="component" value="Unassembled WGS sequence"/>
</dbReference>
<sequence>MSTSRHREAAGRRRATGMVILTDCRGLVQALEGLGSEGVGEVVLLADYLLKKEGMQTMVQWIPSQVGALDNEIADGLANEGRSMPQPRKPLTQSDARSVLQFLSYVMQTHRR</sequence>
<dbReference type="Gene3D" id="3.30.420.10">
    <property type="entry name" value="Ribonuclease H-like superfamily/Ribonuclease H"/>
    <property type="match status" value="1"/>
</dbReference>
<comment type="caution">
    <text evidence="1">The sequence shown here is derived from an EMBL/GenBank/DDBJ whole genome shotgun (WGS) entry which is preliminary data.</text>
</comment>
<protein>
    <submittedName>
        <fullName evidence="1">Ribonuclease h</fullName>
    </submittedName>
</protein>
<gene>
    <name evidence="1" type="ORF">PoB_001414000</name>
</gene>
<accession>A0AAV3YWP1</accession>
<proteinExistence type="predicted"/>
<dbReference type="GO" id="GO:0003676">
    <property type="term" value="F:nucleic acid binding"/>
    <property type="evidence" value="ECO:0007669"/>
    <property type="project" value="InterPro"/>
</dbReference>
<dbReference type="InterPro" id="IPR036397">
    <property type="entry name" value="RNaseH_sf"/>
</dbReference>
<dbReference type="EMBL" id="BLXT01001760">
    <property type="protein sequence ID" value="GFN87634.1"/>
    <property type="molecule type" value="Genomic_DNA"/>
</dbReference>
<organism evidence="1 2">
    <name type="scientific">Plakobranchus ocellatus</name>
    <dbReference type="NCBI Taxonomy" id="259542"/>
    <lineage>
        <taxon>Eukaryota</taxon>
        <taxon>Metazoa</taxon>
        <taxon>Spiralia</taxon>
        <taxon>Lophotrochozoa</taxon>
        <taxon>Mollusca</taxon>
        <taxon>Gastropoda</taxon>
        <taxon>Heterobranchia</taxon>
        <taxon>Euthyneura</taxon>
        <taxon>Panpulmonata</taxon>
        <taxon>Sacoglossa</taxon>
        <taxon>Placobranchoidea</taxon>
        <taxon>Plakobranchidae</taxon>
        <taxon>Plakobranchus</taxon>
    </lineage>
</organism>
<dbReference type="SUPFAM" id="SSF53098">
    <property type="entry name" value="Ribonuclease H-like"/>
    <property type="match status" value="1"/>
</dbReference>
<name>A0AAV3YWP1_9GAST</name>